<name>A0A922LAA6_DERFA</name>
<dbReference type="AlphaFoldDB" id="A0A922LAA6"/>
<organism evidence="1 2">
    <name type="scientific">Dermatophagoides farinae</name>
    <name type="common">American house dust mite</name>
    <dbReference type="NCBI Taxonomy" id="6954"/>
    <lineage>
        <taxon>Eukaryota</taxon>
        <taxon>Metazoa</taxon>
        <taxon>Ecdysozoa</taxon>
        <taxon>Arthropoda</taxon>
        <taxon>Chelicerata</taxon>
        <taxon>Arachnida</taxon>
        <taxon>Acari</taxon>
        <taxon>Acariformes</taxon>
        <taxon>Sarcoptiformes</taxon>
        <taxon>Astigmata</taxon>
        <taxon>Psoroptidia</taxon>
        <taxon>Analgoidea</taxon>
        <taxon>Pyroglyphidae</taxon>
        <taxon>Dermatophagoidinae</taxon>
        <taxon>Dermatophagoides</taxon>
    </lineage>
</organism>
<proteinExistence type="predicted"/>
<reference evidence="1" key="1">
    <citation type="submission" date="2013-05" db="EMBL/GenBank/DDBJ databases">
        <authorList>
            <person name="Yim A.K.Y."/>
            <person name="Chan T.F."/>
            <person name="Ji K.M."/>
            <person name="Liu X.Y."/>
            <person name="Zhou J.W."/>
            <person name="Li R.Q."/>
            <person name="Yang K.Y."/>
            <person name="Li J."/>
            <person name="Li M."/>
            <person name="Law P.T.W."/>
            <person name="Wu Y.L."/>
            <person name="Cai Z.L."/>
            <person name="Qin H."/>
            <person name="Bao Y."/>
            <person name="Leung R.K.K."/>
            <person name="Ng P.K.S."/>
            <person name="Zou J."/>
            <person name="Zhong X.J."/>
            <person name="Ran P.X."/>
            <person name="Zhong N.S."/>
            <person name="Liu Z.G."/>
            <person name="Tsui S.K.W."/>
        </authorList>
    </citation>
    <scope>NUCLEOTIDE SEQUENCE</scope>
    <source>
        <strain evidence="1">Derf</strain>
        <tissue evidence="1">Whole organism</tissue>
    </source>
</reference>
<accession>A0A922LAA6</accession>
<comment type="caution">
    <text evidence="1">The sequence shown here is derived from an EMBL/GenBank/DDBJ whole genome shotgun (WGS) entry which is preliminary data.</text>
</comment>
<dbReference type="EMBL" id="ASGP02000001">
    <property type="protein sequence ID" value="KAH9526467.1"/>
    <property type="molecule type" value="Genomic_DNA"/>
</dbReference>
<gene>
    <name evidence="1" type="ORF">DERF_000551</name>
</gene>
<protein>
    <submittedName>
        <fullName evidence="1">Uncharacterized protein</fullName>
    </submittedName>
</protein>
<evidence type="ECO:0000313" key="2">
    <source>
        <dbReference type="Proteomes" id="UP000790347"/>
    </source>
</evidence>
<evidence type="ECO:0000313" key="1">
    <source>
        <dbReference type="EMBL" id="KAH9526467.1"/>
    </source>
</evidence>
<sequence length="72" mass="8101">MNVVLNASSLKRNSIHVLPTPESPIKAIPERPDLIDSIAVDPTSTINPYHESLELTRLHSTRTFFIDDDMDD</sequence>
<reference evidence="1" key="2">
    <citation type="journal article" date="2022" name="Res Sq">
        <title>Comparative Genomics Reveals Insights into the Divergent Evolution of Astigmatic Mites and Household Pest Adaptations.</title>
        <authorList>
            <person name="Xiong Q."/>
            <person name="Wan A.T.-Y."/>
            <person name="Liu X.-Y."/>
            <person name="Fung C.S.-H."/>
            <person name="Xiao X."/>
            <person name="Malainual N."/>
            <person name="Hou J."/>
            <person name="Wang L."/>
            <person name="Wang M."/>
            <person name="Yang K."/>
            <person name="Cui Y."/>
            <person name="Leung E."/>
            <person name="Nong W."/>
            <person name="Shin S.-K."/>
            <person name="Au S."/>
            <person name="Jeong K.Y."/>
            <person name="Chew F.T."/>
            <person name="Hui J."/>
            <person name="Leung T.F."/>
            <person name="Tungtrongchitr A."/>
            <person name="Zhong N."/>
            <person name="Liu Z."/>
            <person name="Tsui S."/>
        </authorList>
    </citation>
    <scope>NUCLEOTIDE SEQUENCE</scope>
    <source>
        <strain evidence="1">Derf</strain>
        <tissue evidence="1">Whole organism</tissue>
    </source>
</reference>
<keyword evidence="2" id="KW-1185">Reference proteome</keyword>
<dbReference type="Proteomes" id="UP000790347">
    <property type="component" value="Unassembled WGS sequence"/>
</dbReference>